<protein>
    <recommendedName>
        <fullName evidence="4">Secreted protein</fullName>
    </recommendedName>
</protein>
<feature type="chain" id="PRO_5044331028" description="Secreted protein" evidence="1">
    <location>
        <begin position="22"/>
        <end position="101"/>
    </location>
</feature>
<reference evidence="2" key="2">
    <citation type="submission" date="2025-08" db="UniProtKB">
        <authorList>
            <consortium name="Ensembl"/>
        </authorList>
    </citation>
    <scope>IDENTIFICATION</scope>
</reference>
<accession>A0AAY4AXH6</accession>
<keyword evidence="3" id="KW-1185">Reference proteome</keyword>
<evidence type="ECO:0008006" key="4">
    <source>
        <dbReference type="Google" id="ProtNLM"/>
    </source>
</evidence>
<organism evidence="2 3">
    <name type="scientific">Denticeps clupeoides</name>
    <name type="common">denticle herring</name>
    <dbReference type="NCBI Taxonomy" id="299321"/>
    <lineage>
        <taxon>Eukaryota</taxon>
        <taxon>Metazoa</taxon>
        <taxon>Chordata</taxon>
        <taxon>Craniata</taxon>
        <taxon>Vertebrata</taxon>
        <taxon>Euteleostomi</taxon>
        <taxon>Actinopterygii</taxon>
        <taxon>Neopterygii</taxon>
        <taxon>Teleostei</taxon>
        <taxon>Clupei</taxon>
        <taxon>Clupeiformes</taxon>
        <taxon>Denticipitoidei</taxon>
        <taxon>Denticipitidae</taxon>
        <taxon>Denticeps</taxon>
    </lineage>
</organism>
<dbReference type="AlphaFoldDB" id="A0AAY4AXH6"/>
<reference evidence="2 3" key="1">
    <citation type="submission" date="2020-06" db="EMBL/GenBank/DDBJ databases">
        <authorList>
            <consortium name="Wellcome Sanger Institute Data Sharing"/>
        </authorList>
    </citation>
    <scope>NUCLEOTIDE SEQUENCE [LARGE SCALE GENOMIC DNA]</scope>
</reference>
<evidence type="ECO:0000256" key="1">
    <source>
        <dbReference type="SAM" id="SignalP"/>
    </source>
</evidence>
<proteinExistence type="predicted"/>
<feature type="signal peptide" evidence="1">
    <location>
        <begin position="1"/>
        <end position="21"/>
    </location>
</feature>
<name>A0AAY4AXH6_9TELE</name>
<sequence length="101" mass="11503">MSQRPGVVLLLVILIFFYTEKRPGRLRHRRPDAPPSAARLVRGARSFRRFHRATKDRCPRQHGGARGNNHGFFCVCHCDTQHSTLGNTTKLVVCILPIMLL</sequence>
<reference evidence="2" key="3">
    <citation type="submission" date="2025-09" db="UniProtKB">
        <authorList>
            <consortium name="Ensembl"/>
        </authorList>
    </citation>
    <scope>IDENTIFICATION</scope>
</reference>
<evidence type="ECO:0000313" key="2">
    <source>
        <dbReference type="Ensembl" id="ENSDCDP00010012141.1"/>
    </source>
</evidence>
<dbReference type="Proteomes" id="UP000694580">
    <property type="component" value="Chromosome 11"/>
</dbReference>
<evidence type="ECO:0000313" key="3">
    <source>
        <dbReference type="Proteomes" id="UP000694580"/>
    </source>
</evidence>
<dbReference type="Ensembl" id="ENSDCDT00010012732.1">
    <property type="protein sequence ID" value="ENSDCDP00010012141.1"/>
    <property type="gene ID" value="ENSDCDG00010005424.1"/>
</dbReference>
<keyword evidence="1" id="KW-0732">Signal</keyword>